<dbReference type="EMBL" id="MLQR01000027">
    <property type="protein sequence ID" value="OIJ13550.1"/>
    <property type="molecule type" value="Genomic_DNA"/>
</dbReference>
<organism evidence="2 3">
    <name type="scientific">Anaerobacillus alkalilacustris</name>
    <dbReference type="NCBI Taxonomy" id="393763"/>
    <lineage>
        <taxon>Bacteria</taxon>
        <taxon>Bacillati</taxon>
        <taxon>Bacillota</taxon>
        <taxon>Bacilli</taxon>
        <taxon>Bacillales</taxon>
        <taxon>Bacillaceae</taxon>
        <taxon>Anaerobacillus</taxon>
    </lineage>
</organism>
<reference evidence="2 3" key="1">
    <citation type="submission" date="2016-10" db="EMBL/GenBank/DDBJ databases">
        <title>Draft genome sequences of four alkaliphilic bacteria belonging to the Anaerobacillus genus.</title>
        <authorList>
            <person name="Bassil N.M."/>
            <person name="Lloyd J.R."/>
        </authorList>
    </citation>
    <scope>NUCLEOTIDE SEQUENCE [LARGE SCALE GENOMIC DNA]</scope>
    <source>
        <strain evidence="2 3">DSM 18345</strain>
    </source>
</reference>
<comment type="caution">
    <text evidence="2">The sequence shown here is derived from an EMBL/GenBank/DDBJ whole genome shotgun (WGS) entry which is preliminary data.</text>
</comment>
<evidence type="ECO:0000313" key="3">
    <source>
        <dbReference type="Proteomes" id="UP000179524"/>
    </source>
</evidence>
<accession>A0A1S2LMY1</accession>
<evidence type="ECO:0000259" key="1">
    <source>
        <dbReference type="Pfam" id="PF16158"/>
    </source>
</evidence>
<dbReference type="AlphaFoldDB" id="A0A1S2LMY1"/>
<evidence type="ECO:0000313" key="2">
    <source>
        <dbReference type="EMBL" id="OIJ13550.1"/>
    </source>
</evidence>
<dbReference type="CDD" id="cd14947">
    <property type="entry name" value="NBR1_like"/>
    <property type="match status" value="1"/>
</dbReference>
<keyword evidence="3" id="KW-1185">Reference proteome</keyword>
<dbReference type="OrthoDB" id="166850at2"/>
<name>A0A1S2LMY1_9BACI</name>
<protein>
    <recommendedName>
        <fullName evidence="1">Nbr1 FW domain-containing protein</fullName>
    </recommendedName>
</protein>
<dbReference type="RefSeq" id="WP_071309402.1">
    <property type="nucleotide sequence ID" value="NZ_MLQR01000027.1"/>
</dbReference>
<dbReference type="InterPro" id="IPR032350">
    <property type="entry name" value="Nbr1_FW"/>
</dbReference>
<dbReference type="Proteomes" id="UP000179524">
    <property type="component" value="Unassembled WGS sequence"/>
</dbReference>
<gene>
    <name evidence="2" type="ORF">BKP37_09680</name>
</gene>
<feature type="domain" description="Nbr1 FW" evidence="1">
    <location>
        <begin position="171"/>
        <end position="264"/>
    </location>
</feature>
<dbReference type="Pfam" id="PF16158">
    <property type="entry name" value="N_BRCA1_IG"/>
    <property type="match status" value="1"/>
</dbReference>
<proteinExistence type="predicted"/>
<sequence length="276" mass="31497">MNFSEFSKRLYKNLSGLNSQGHFIGALFNAAGSSFFVLKPPYGTDGYQRKVFSGTRDFTQDMKDSFPKPLDTDGLMLFFQSRIGEKTMTTIMKNFGIPESEHQNKDLFIKALCKQFQTIVSEVSDEVDDIVASEYSRLLRKSGAEITNNAPYYPGDNILIVSRVPEHDHNVSFYKNFEHQWTIRNTGTVTWEGRYLECTNQSDLRIRAKNKIINIPKVKPGDDVCLTAAFNARGFEGRYEALWEMKDTEGRTCFNDQKAIKVVVKVVNTRSETMEA</sequence>
<dbReference type="Gene3D" id="2.60.40.10">
    <property type="entry name" value="Immunoglobulins"/>
    <property type="match status" value="1"/>
</dbReference>
<dbReference type="InterPro" id="IPR013783">
    <property type="entry name" value="Ig-like_fold"/>
</dbReference>